<dbReference type="InParanoid" id="A0A409W1R0"/>
<proteinExistence type="predicted"/>
<evidence type="ECO:0000313" key="2">
    <source>
        <dbReference type="EMBL" id="PPQ72459.1"/>
    </source>
</evidence>
<evidence type="ECO:0000313" key="3">
    <source>
        <dbReference type="Proteomes" id="UP000284706"/>
    </source>
</evidence>
<protein>
    <submittedName>
        <fullName evidence="2">Uncharacterized protein</fullName>
    </submittedName>
</protein>
<keyword evidence="3" id="KW-1185">Reference proteome</keyword>
<gene>
    <name evidence="2" type="ORF">CVT26_003713</name>
</gene>
<name>A0A409W1R0_9AGAR</name>
<feature type="region of interest" description="Disordered" evidence="1">
    <location>
        <begin position="524"/>
        <end position="548"/>
    </location>
</feature>
<feature type="region of interest" description="Disordered" evidence="1">
    <location>
        <begin position="494"/>
        <end position="513"/>
    </location>
</feature>
<reference evidence="2 3" key="1">
    <citation type="journal article" date="2018" name="Evol. Lett.">
        <title>Horizontal gene cluster transfer increased hallucinogenic mushroom diversity.</title>
        <authorList>
            <person name="Reynolds H.T."/>
            <person name="Vijayakumar V."/>
            <person name="Gluck-Thaler E."/>
            <person name="Korotkin H.B."/>
            <person name="Matheny P.B."/>
            <person name="Slot J.C."/>
        </authorList>
    </citation>
    <scope>NUCLEOTIDE SEQUENCE [LARGE SCALE GENOMIC DNA]</scope>
    <source>
        <strain evidence="2 3">SRW20</strain>
    </source>
</reference>
<dbReference type="PANTHER" id="PTHR28058:SF1">
    <property type="entry name" value="SMALL RIBOSOMAL SUBUNIT PROTEIN BS1M"/>
    <property type="match status" value="1"/>
</dbReference>
<organism evidence="2 3">
    <name type="scientific">Gymnopilus dilepis</name>
    <dbReference type="NCBI Taxonomy" id="231916"/>
    <lineage>
        <taxon>Eukaryota</taxon>
        <taxon>Fungi</taxon>
        <taxon>Dikarya</taxon>
        <taxon>Basidiomycota</taxon>
        <taxon>Agaricomycotina</taxon>
        <taxon>Agaricomycetes</taxon>
        <taxon>Agaricomycetidae</taxon>
        <taxon>Agaricales</taxon>
        <taxon>Agaricineae</taxon>
        <taxon>Hymenogastraceae</taxon>
        <taxon>Gymnopilus</taxon>
    </lineage>
</organism>
<evidence type="ECO:0000256" key="1">
    <source>
        <dbReference type="SAM" id="MobiDB-lite"/>
    </source>
</evidence>
<dbReference type="Proteomes" id="UP000284706">
    <property type="component" value="Unassembled WGS sequence"/>
</dbReference>
<sequence length="548" mass="61442">MSAVGTVVPKVLPPPSPFGELLRRSRFASFDPDIRQAYTAPPSYIHRGNWGLKRPIANRHPKGHIVLRKFEEHAQYIEWDRADSQVKFIRRIEELNSAPKLVSNSPWSTGLGQVSTSKDSGLDSDFCPGESSEIILEKDERFVEQKPSIDDLGNRGKGNYSTIPAPTEEQRAVAQAMARPDETLLQRNIFAMRPGEFKDYVEELRTLRPQFIKYVRKELQTDRDKERTGKRRKMADVDPKSLSDEEIMFEMGLEAQKKRLHMAFLGRYTEDQINNLNSEIEDPKALANAPQPIRQQPHKFGGLVYAMPSELDSYYMSKPQPGLVLQDGTPSSGSSRVDGDREGEYIASFAGLSSHLTKEDSGKDVRPLYEPFTTQGIVSKRVVDPETGKTTFNIEDSERKMRLLHLYLEDTPRVVGQQTGNVPLLQVRMRSHVVVDNGVDHNFRDNPYPPGSKEYISLQPMSGRPRTVRPPIIKPSRDYFSGAAQMRSKFNAQLPSKGTLPVSSGSKSLRGSTNDLVLDSLNKFLKNGNGVGKGRLPTSKKGDSGDDS</sequence>
<dbReference type="AlphaFoldDB" id="A0A409W1R0"/>
<dbReference type="PANTHER" id="PTHR28058">
    <property type="entry name" value="37S RIBOSOMAL PROTEIN MRP51, MITOCHONDRIAL"/>
    <property type="match status" value="1"/>
</dbReference>
<comment type="caution">
    <text evidence="2">The sequence shown here is derived from an EMBL/GenBank/DDBJ whole genome shotgun (WGS) entry which is preliminary data.</text>
</comment>
<dbReference type="EMBL" id="NHYE01005456">
    <property type="protein sequence ID" value="PPQ72459.1"/>
    <property type="molecule type" value="Genomic_DNA"/>
</dbReference>
<dbReference type="Pfam" id="PF11709">
    <property type="entry name" value="Mit_ribos_Mrp51"/>
    <property type="match status" value="1"/>
</dbReference>
<accession>A0A409W1R0</accession>
<dbReference type="STRING" id="231916.A0A409W1R0"/>
<dbReference type="OrthoDB" id="2735536at2759"/>
<dbReference type="InterPro" id="IPR016712">
    <property type="entry name" value="Rbsml_bS1m-like"/>
</dbReference>